<dbReference type="Pfam" id="PF13649">
    <property type="entry name" value="Methyltransf_25"/>
    <property type="match status" value="1"/>
</dbReference>
<gene>
    <name evidence="2" type="ORF">HK107_04090</name>
</gene>
<dbReference type="SUPFAM" id="SSF53335">
    <property type="entry name" value="S-adenosyl-L-methionine-dependent methyltransferases"/>
    <property type="match status" value="1"/>
</dbReference>
<keyword evidence="2" id="KW-0489">Methyltransferase</keyword>
<evidence type="ECO:0000259" key="1">
    <source>
        <dbReference type="Pfam" id="PF13649"/>
    </source>
</evidence>
<proteinExistence type="predicted"/>
<reference evidence="2 3" key="1">
    <citation type="submission" date="2020-05" db="EMBL/GenBank/DDBJ databases">
        <title>Parvularcula mediterraneae sp. nov., isolated from polypropylene straw from shallow seawater of the seashore of Laganas in Zakynthos island, Greece.</title>
        <authorList>
            <person name="Szabo I."/>
            <person name="Al-Omari J."/>
            <person name="Rado J."/>
            <person name="Szerdahelyi G.S."/>
        </authorList>
    </citation>
    <scope>NUCLEOTIDE SEQUENCE [LARGE SCALE GENOMIC DNA]</scope>
    <source>
        <strain evidence="2 3">ZS-1/3</strain>
    </source>
</reference>
<dbReference type="RefSeq" id="WP_173197012.1">
    <property type="nucleotide sequence ID" value="NZ_JABFCX010000002.1"/>
</dbReference>
<keyword evidence="2" id="KW-0808">Transferase</keyword>
<dbReference type="CDD" id="cd02440">
    <property type="entry name" value="AdoMet_MTases"/>
    <property type="match status" value="1"/>
</dbReference>
<keyword evidence="3" id="KW-1185">Reference proteome</keyword>
<evidence type="ECO:0000313" key="3">
    <source>
        <dbReference type="Proteomes" id="UP000536835"/>
    </source>
</evidence>
<dbReference type="Gene3D" id="3.40.50.150">
    <property type="entry name" value="Vaccinia Virus protein VP39"/>
    <property type="match status" value="1"/>
</dbReference>
<dbReference type="Proteomes" id="UP000536835">
    <property type="component" value="Unassembled WGS sequence"/>
</dbReference>
<dbReference type="EMBL" id="JABFCX010000002">
    <property type="protein sequence ID" value="NNU15500.1"/>
    <property type="molecule type" value="Genomic_DNA"/>
</dbReference>
<dbReference type="InterPro" id="IPR041698">
    <property type="entry name" value="Methyltransf_25"/>
</dbReference>
<dbReference type="GO" id="GO:0008168">
    <property type="term" value="F:methyltransferase activity"/>
    <property type="evidence" value="ECO:0007669"/>
    <property type="project" value="UniProtKB-KW"/>
</dbReference>
<sequence length="195" mass="20871">MDEHDQSSGYEAVAGQFVDVRSEVGAKAVKAWAKRRLAPGARVLDLGCGSGWPIGDVLSDCGMKQAGLDASPTLMEAYRKRFPDSEWVCGPVQGSAFLKGGGFGAVIAIGLVFLLPEREQEALFPELFGGLVAGGWLLFSAPKEVGDWDDILTGRRSVSLGEARYRSLLADAGFEEIATISDEGGNNMYEARRPL</sequence>
<dbReference type="AlphaFoldDB" id="A0A7Y3W482"/>
<organism evidence="2 3">
    <name type="scientific">Parvularcula mediterranea</name>
    <dbReference type="NCBI Taxonomy" id="2732508"/>
    <lineage>
        <taxon>Bacteria</taxon>
        <taxon>Pseudomonadati</taxon>
        <taxon>Pseudomonadota</taxon>
        <taxon>Alphaproteobacteria</taxon>
        <taxon>Parvularculales</taxon>
        <taxon>Parvularculaceae</taxon>
        <taxon>Parvularcula</taxon>
    </lineage>
</organism>
<feature type="domain" description="Methyltransferase" evidence="1">
    <location>
        <begin position="43"/>
        <end position="135"/>
    </location>
</feature>
<protein>
    <submittedName>
        <fullName evidence="2">Class I SAM-dependent methyltransferase</fullName>
    </submittedName>
</protein>
<dbReference type="GO" id="GO:0032259">
    <property type="term" value="P:methylation"/>
    <property type="evidence" value="ECO:0007669"/>
    <property type="project" value="UniProtKB-KW"/>
</dbReference>
<name>A0A7Y3W482_9PROT</name>
<accession>A0A7Y3W482</accession>
<dbReference type="InterPro" id="IPR029063">
    <property type="entry name" value="SAM-dependent_MTases_sf"/>
</dbReference>
<evidence type="ECO:0000313" key="2">
    <source>
        <dbReference type="EMBL" id="NNU15500.1"/>
    </source>
</evidence>
<comment type="caution">
    <text evidence="2">The sequence shown here is derived from an EMBL/GenBank/DDBJ whole genome shotgun (WGS) entry which is preliminary data.</text>
</comment>